<keyword evidence="3" id="KW-1185">Reference proteome</keyword>
<dbReference type="Pfam" id="PF07456">
    <property type="entry name" value="Hpre_diP_synt_I"/>
    <property type="match status" value="1"/>
</dbReference>
<dbReference type="RefSeq" id="WP_410023485.1">
    <property type="nucleotide sequence ID" value="NZ_JBGMEG010000001.1"/>
</dbReference>
<comment type="caution">
    <text evidence="2">The sequence shown here is derived from an EMBL/GenBank/DDBJ whole genome shotgun (WGS) entry which is preliminary data.</text>
</comment>
<evidence type="ECO:0000313" key="2">
    <source>
        <dbReference type="EMBL" id="MFO3716877.1"/>
    </source>
</evidence>
<dbReference type="PIRSF" id="PIRSF027391">
    <property type="entry name" value="Hpre_diP_synt_I"/>
    <property type="match status" value="1"/>
</dbReference>
<sequence length="179" mass="19499">MKDLKKVTSIALLTSMALAISLIEHMIPLPVPIPGAKLGFSNMIILLSLYFYGFKSALLVGVLKSFLLMLITGSVTAFFYSFAGAVLASIGMAASLKLLNRFTSFIGISEIGAFFHNLGQILVAAVFMSNIKMLIYFPALVIMGVFTSFFVGLGVNYVASHMEKIGIRDMKDEKVNKRV</sequence>
<evidence type="ECO:0000313" key="3">
    <source>
        <dbReference type="Proteomes" id="UP001637993"/>
    </source>
</evidence>
<gene>
    <name evidence="2" type="ORF">AB9Q04_00760</name>
</gene>
<evidence type="ECO:0000256" key="1">
    <source>
        <dbReference type="SAM" id="Phobius"/>
    </source>
</evidence>
<feature type="transmembrane region" description="Helical" evidence="1">
    <location>
        <begin position="66"/>
        <end position="90"/>
    </location>
</feature>
<feature type="transmembrane region" description="Helical" evidence="1">
    <location>
        <begin position="134"/>
        <end position="159"/>
    </location>
</feature>
<dbReference type="Proteomes" id="UP001637993">
    <property type="component" value="Unassembled WGS sequence"/>
</dbReference>
<dbReference type="Gene3D" id="1.10.1760.20">
    <property type="match status" value="1"/>
</dbReference>
<dbReference type="InterPro" id="IPR010898">
    <property type="entry name" value="Hpre_diP_synth_I"/>
</dbReference>
<organism evidence="2 3">
    <name type="scientific">Anaerococcus groningensis</name>
    <dbReference type="NCBI Taxonomy" id="3115616"/>
    <lineage>
        <taxon>Bacteria</taxon>
        <taxon>Bacillati</taxon>
        <taxon>Bacillota</taxon>
        <taxon>Tissierellia</taxon>
        <taxon>Tissierellales</taxon>
        <taxon>Peptoniphilaceae</taxon>
        <taxon>Anaerococcus</taxon>
    </lineage>
</organism>
<keyword evidence="1" id="KW-1133">Transmembrane helix</keyword>
<reference evidence="2 3" key="1">
    <citation type="journal article" date="2025" name="Anaerobe">
        <title>Description of Anaerococcus kampingiae sp. nov., Anaerococcus groningensis sp. nov., Anaerococcus martiniensis sp. nov., and Anaerococcus cruorum sp. nov., isolated from human clinical specimens.</title>
        <authorList>
            <person name="Boiten K.E."/>
            <person name="Meijer J."/>
            <person name="van Wezel E.M."/>
            <person name="Veloo A.C.M."/>
        </authorList>
    </citation>
    <scope>NUCLEOTIDE SEQUENCE [LARGE SCALE GENOMIC DNA]</scope>
    <source>
        <strain evidence="2 3">ENR1011</strain>
    </source>
</reference>
<dbReference type="EMBL" id="JBGMEG010000001">
    <property type="protein sequence ID" value="MFO3716877.1"/>
    <property type="molecule type" value="Genomic_DNA"/>
</dbReference>
<proteinExistence type="predicted"/>
<feature type="transmembrane region" description="Helical" evidence="1">
    <location>
        <begin position="102"/>
        <end position="127"/>
    </location>
</feature>
<name>A0ABW9MYG3_9FIRM</name>
<accession>A0ABW9MYG3</accession>
<dbReference type="InterPro" id="IPR014535">
    <property type="entry name" value="Hpre_diP_synt_I"/>
</dbReference>
<protein>
    <submittedName>
        <fullName evidence="2">Gx transporter family protein</fullName>
    </submittedName>
</protein>
<keyword evidence="1" id="KW-0812">Transmembrane</keyword>
<keyword evidence="1" id="KW-0472">Membrane</keyword>